<dbReference type="Proteomes" id="UP000527355">
    <property type="component" value="Unassembled WGS sequence"/>
</dbReference>
<comment type="caution">
    <text evidence="2">The sequence shown here is derived from an EMBL/GenBank/DDBJ whole genome shotgun (WGS) entry which is preliminary data.</text>
</comment>
<proteinExistence type="predicted"/>
<sequence length="146" mass="14956">MCAPCRKFGQGRKRHGRGNCSSSSQESSGHICANRLPLPWIPSASGFGCLQGALGWARYPPGASILSCQLLLSGPQPPSSVRGWGGGGREPGTLQHGPEAGPSPRADQSVDGKGALHMADSKHGDGGYGEAFSTQDRAEGVGGTTE</sequence>
<name>A0A7J7Z5E0_MYOMY</name>
<reference evidence="2 3" key="1">
    <citation type="journal article" date="2020" name="Nature">
        <title>Six reference-quality genomes reveal evolution of bat adaptations.</title>
        <authorList>
            <person name="Jebb D."/>
            <person name="Huang Z."/>
            <person name="Pippel M."/>
            <person name="Hughes G.M."/>
            <person name="Lavrichenko K."/>
            <person name="Devanna P."/>
            <person name="Winkler S."/>
            <person name="Jermiin L.S."/>
            <person name="Skirmuntt E.C."/>
            <person name="Katzourakis A."/>
            <person name="Burkitt-Gray L."/>
            <person name="Ray D.A."/>
            <person name="Sullivan K.A.M."/>
            <person name="Roscito J.G."/>
            <person name="Kirilenko B.M."/>
            <person name="Davalos L.M."/>
            <person name="Corthals A.P."/>
            <person name="Power M.L."/>
            <person name="Jones G."/>
            <person name="Ransome R.D."/>
            <person name="Dechmann D.K.N."/>
            <person name="Locatelli A.G."/>
            <person name="Puechmaille S.J."/>
            <person name="Fedrigo O."/>
            <person name="Jarvis E.D."/>
            <person name="Hiller M."/>
            <person name="Vernes S.C."/>
            <person name="Myers E.W."/>
            <person name="Teeling E.C."/>
        </authorList>
    </citation>
    <scope>NUCLEOTIDE SEQUENCE [LARGE SCALE GENOMIC DNA]</scope>
    <source>
        <strain evidence="2">MMyoMyo1</strain>
        <tissue evidence="2">Flight muscle</tissue>
    </source>
</reference>
<keyword evidence="3" id="KW-1185">Reference proteome</keyword>
<feature type="region of interest" description="Disordered" evidence="1">
    <location>
        <begin position="76"/>
        <end position="146"/>
    </location>
</feature>
<evidence type="ECO:0000313" key="3">
    <source>
        <dbReference type="Proteomes" id="UP000527355"/>
    </source>
</evidence>
<dbReference type="AlphaFoldDB" id="A0A7J7Z5E0"/>
<accession>A0A7J7Z5E0</accession>
<evidence type="ECO:0000313" key="2">
    <source>
        <dbReference type="EMBL" id="KAF6369487.1"/>
    </source>
</evidence>
<organism evidence="2 3">
    <name type="scientific">Myotis myotis</name>
    <name type="common">Greater mouse-eared bat</name>
    <name type="synonym">Vespertilio myotis</name>
    <dbReference type="NCBI Taxonomy" id="51298"/>
    <lineage>
        <taxon>Eukaryota</taxon>
        <taxon>Metazoa</taxon>
        <taxon>Chordata</taxon>
        <taxon>Craniata</taxon>
        <taxon>Vertebrata</taxon>
        <taxon>Euteleostomi</taxon>
        <taxon>Mammalia</taxon>
        <taxon>Eutheria</taxon>
        <taxon>Laurasiatheria</taxon>
        <taxon>Chiroptera</taxon>
        <taxon>Yangochiroptera</taxon>
        <taxon>Vespertilionidae</taxon>
        <taxon>Myotis</taxon>
    </lineage>
</organism>
<gene>
    <name evidence="2" type="ORF">mMyoMyo1_010807</name>
</gene>
<protein>
    <submittedName>
        <fullName evidence="2">Uncharacterized protein</fullName>
    </submittedName>
</protein>
<evidence type="ECO:0000256" key="1">
    <source>
        <dbReference type="SAM" id="MobiDB-lite"/>
    </source>
</evidence>
<dbReference type="EMBL" id="JABWUV010000003">
    <property type="protein sequence ID" value="KAF6369487.1"/>
    <property type="molecule type" value="Genomic_DNA"/>
</dbReference>